<dbReference type="EMBL" id="BSOJ01000012">
    <property type="protein sequence ID" value="GLR26217.1"/>
    <property type="molecule type" value="Genomic_DNA"/>
</dbReference>
<keyword evidence="2 4" id="KW-0472">Membrane</keyword>
<name>A0ABQ5YQ62_9BURK</name>
<keyword evidence="8" id="KW-1185">Reference proteome</keyword>
<evidence type="ECO:0000256" key="3">
    <source>
        <dbReference type="ARBA" id="ARBA00023237"/>
    </source>
</evidence>
<dbReference type="InterPro" id="IPR005653">
    <property type="entry name" value="OstA-like_N"/>
</dbReference>
<evidence type="ECO:0000256" key="1">
    <source>
        <dbReference type="ARBA" id="ARBA00022729"/>
    </source>
</evidence>
<comment type="subunit">
    <text evidence="4">Component of the lipopolysaccharide transport and assembly complex. Interacts with LptE and LptA.</text>
</comment>
<feature type="chain" id="PRO_5044917974" description="LPS-assembly protein LptD" evidence="4">
    <location>
        <begin position="38"/>
        <end position="769"/>
    </location>
</feature>
<organism evidence="7 8">
    <name type="scientific">Limnobacter litoralis</name>
    <dbReference type="NCBI Taxonomy" id="481366"/>
    <lineage>
        <taxon>Bacteria</taxon>
        <taxon>Pseudomonadati</taxon>
        <taxon>Pseudomonadota</taxon>
        <taxon>Betaproteobacteria</taxon>
        <taxon>Burkholderiales</taxon>
        <taxon>Burkholderiaceae</taxon>
        <taxon>Limnobacter</taxon>
    </lineage>
</organism>
<evidence type="ECO:0000256" key="2">
    <source>
        <dbReference type="ARBA" id="ARBA00023136"/>
    </source>
</evidence>
<sequence length="769" mass="84676" precursor="true">MSRLKKSPPSLANANQPRKSTVAVALAALLFTQCAFAQQADPNSPGKDEDGPVKLKMDGKARISPKQIPEDDATYINADKLYGNGDQETFLEGNVQIKRKDVQINSDSVTYSPITDEAKAKGNVVVQQPGIVLKAPSASVKLGSKETELNQPTFELEKIHGSGKASKALFDGIDTLTLENPDYTVCKVPSPSQADKGDWYIKADRLELDQGDEVGRATGATVVFKDTPILKAPYLSFPTTDRRKSGFLAPSFGTVSNSGAELTLPYYWNIAPDKDMTLYPKIITGRGFQLGTQTRYMTQNNLSELKYDFLPNDNKTSTNRYALSLQDTYRKGDYSAGLNVNKVSDDNYFVDFSRSQAVASQRVLLREGFLGYDAGPWRSNVRVVRQQTLQLQNDIIVAPYDRLPELNVAMSPTRYGDTFVSAVGQFTDFANPGSNTTRVAGSRAVSRASVFMPINRSAFSFTPKLSVQATSYNLTNQAPGFDSHPSSIIPTASLDSTVYFDRKTTFFGQDVNQTLEPRLYYLYTPYKDQSAQPLFDTSVSDQTFSRIFSENRYSGYDRVGDANQVTLAVTSRFNRVNTGEELFSAAIGQRLYLKSPQVILPTVESPLNNKSDFFITGRGKITRDITLDATSQISPSTGQQQRGNINVSYGPSIGKQLNAGYRYTRGQINQFDVSGQWPVSNRWSAVGRVNYSVLESRLIEGVAGLEYSPGCWAARVVLQRFATAPSLQTTSIFLQLELTGLGRLGSNPLDLLSRTVPGYTPFSGNFNPQ</sequence>
<evidence type="ECO:0000259" key="5">
    <source>
        <dbReference type="Pfam" id="PF03968"/>
    </source>
</evidence>
<reference evidence="8" key="1">
    <citation type="journal article" date="2019" name="Int. J. Syst. Evol. Microbiol.">
        <title>The Global Catalogue of Microorganisms (GCM) 10K type strain sequencing project: providing services to taxonomists for standard genome sequencing and annotation.</title>
        <authorList>
            <consortium name="The Broad Institute Genomics Platform"/>
            <consortium name="The Broad Institute Genome Sequencing Center for Infectious Disease"/>
            <person name="Wu L."/>
            <person name="Ma J."/>
        </authorList>
    </citation>
    <scope>NUCLEOTIDE SEQUENCE [LARGE SCALE GENOMIC DNA]</scope>
    <source>
        <strain evidence="8">NBRC 105857</strain>
    </source>
</reference>
<comment type="subcellular location">
    <subcellularLocation>
        <location evidence="4">Cell outer membrane</location>
    </subcellularLocation>
</comment>
<dbReference type="Proteomes" id="UP001156664">
    <property type="component" value="Unassembled WGS sequence"/>
</dbReference>
<comment type="similarity">
    <text evidence="4">Belongs to the LptD family.</text>
</comment>
<dbReference type="PANTHER" id="PTHR30189:SF1">
    <property type="entry name" value="LPS-ASSEMBLY PROTEIN LPTD"/>
    <property type="match status" value="1"/>
</dbReference>
<proteinExistence type="inferred from homology"/>
<comment type="caution">
    <text evidence="4">Lacks conserved residue(s) required for the propagation of feature annotation.</text>
</comment>
<evidence type="ECO:0000259" key="6">
    <source>
        <dbReference type="Pfam" id="PF04453"/>
    </source>
</evidence>
<dbReference type="InterPro" id="IPR007543">
    <property type="entry name" value="LptD_C"/>
</dbReference>
<feature type="domain" description="LptD C-terminal" evidence="6">
    <location>
        <begin position="323"/>
        <end position="683"/>
    </location>
</feature>
<dbReference type="Gene3D" id="2.60.450.10">
    <property type="entry name" value="Lipopolysaccharide (LPS) transport protein A like domain"/>
    <property type="match status" value="1"/>
</dbReference>
<accession>A0ABQ5YQ62</accession>
<evidence type="ECO:0000313" key="7">
    <source>
        <dbReference type="EMBL" id="GLR26217.1"/>
    </source>
</evidence>
<dbReference type="Pfam" id="PF03968">
    <property type="entry name" value="LptD_N"/>
    <property type="match status" value="1"/>
</dbReference>
<keyword evidence="1 4" id="KW-0732">Signal</keyword>
<dbReference type="HAMAP" id="MF_01411">
    <property type="entry name" value="LPS_assembly_LptD"/>
    <property type="match status" value="1"/>
</dbReference>
<evidence type="ECO:0000256" key="4">
    <source>
        <dbReference type="HAMAP-Rule" id="MF_01411"/>
    </source>
</evidence>
<dbReference type="InterPro" id="IPR050218">
    <property type="entry name" value="LptD"/>
</dbReference>
<dbReference type="Pfam" id="PF04453">
    <property type="entry name" value="LptD"/>
    <property type="match status" value="1"/>
</dbReference>
<feature type="signal peptide" evidence="4">
    <location>
        <begin position="1"/>
        <end position="37"/>
    </location>
</feature>
<dbReference type="InterPro" id="IPR020889">
    <property type="entry name" value="LipoPS_assembly_LptD"/>
</dbReference>
<gene>
    <name evidence="4 7" type="primary">lptD</name>
    <name evidence="7" type="ORF">GCM10007875_13050</name>
</gene>
<protein>
    <recommendedName>
        <fullName evidence="4">LPS-assembly protein LptD</fullName>
    </recommendedName>
</protein>
<dbReference type="PANTHER" id="PTHR30189">
    <property type="entry name" value="LPS-ASSEMBLY PROTEIN"/>
    <property type="match status" value="1"/>
</dbReference>
<keyword evidence="3 4" id="KW-0998">Cell outer membrane</keyword>
<comment type="function">
    <text evidence="4">Together with LptE, is involved in the assembly of lipopolysaccharide (LPS) at the surface of the outer membrane.</text>
</comment>
<evidence type="ECO:0000313" key="8">
    <source>
        <dbReference type="Proteomes" id="UP001156664"/>
    </source>
</evidence>
<comment type="caution">
    <text evidence="7">The sequence shown here is derived from an EMBL/GenBank/DDBJ whole genome shotgun (WGS) entry which is preliminary data.</text>
</comment>
<feature type="domain" description="Organic solvent tolerance-like N-terminal" evidence="5">
    <location>
        <begin position="75"/>
        <end position="210"/>
    </location>
</feature>